<dbReference type="AlphaFoldDB" id="A0AAX3WF21"/>
<keyword evidence="1" id="KW-1133">Transmembrane helix</keyword>
<reference evidence="2" key="1">
    <citation type="journal article" date="2022" name="Biotechnol. Bioprocess Eng.">
        <title>Pan-genome Analysis Reveals Comparative Genomic Features of Central Metabolic Pathways in Methylorubrum extorquens.</title>
        <authorList>
            <person name="Lee G.M."/>
            <person name="Scott-Nevros Z.K."/>
            <person name="Lee S.-M."/>
            <person name="Kim D."/>
        </authorList>
    </citation>
    <scope>NUCLEOTIDE SEQUENCE</scope>
    <source>
        <strain evidence="2">ATCC 55366</strain>
    </source>
</reference>
<evidence type="ECO:0000313" key="4">
    <source>
        <dbReference type="Proteomes" id="UP001223720"/>
    </source>
</evidence>
<sequence length="53" mass="5724">MRETLVDQWHREATAAQAAPPILHQCVTGAIRGALLGLVLLAVLFLAAWFGLL</sequence>
<protein>
    <submittedName>
        <fullName evidence="2">Uncharacterized protein</fullName>
    </submittedName>
</protein>
<accession>A0AAX3WF21</accession>
<dbReference type="EMBL" id="CP073633">
    <property type="protein sequence ID" value="WHQ69467.1"/>
    <property type="molecule type" value="Genomic_DNA"/>
</dbReference>
<dbReference type="Proteomes" id="UP001223720">
    <property type="component" value="Chromosome"/>
</dbReference>
<keyword evidence="1" id="KW-0812">Transmembrane</keyword>
<evidence type="ECO:0000256" key="1">
    <source>
        <dbReference type="SAM" id="Phobius"/>
    </source>
</evidence>
<proteinExistence type="predicted"/>
<gene>
    <name evidence="3" type="ORF">KEC54_13750</name>
    <name evidence="2" type="ORF">KEC54_24525</name>
</gene>
<dbReference type="EMBL" id="CP073633">
    <property type="protein sequence ID" value="WHQ72532.1"/>
    <property type="molecule type" value="Genomic_DNA"/>
</dbReference>
<name>A0AAX3WF21_METEX</name>
<dbReference type="RefSeq" id="WP_283535465.1">
    <property type="nucleotide sequence ID" value="NZ_CP073633.1"/>
</dbReference>
<feature type="transmembrane region" description="Helical" evidence="1">
    <location>
        <begin position="30"/>
        <end position="52"/>
    </location>
</feature>
<evidence type="ECO:0000313" key="2">
    <source>
        <dbReference type="EMBL" id="WHQ69467.1"/>
    </source>
</evidence>
<evidence type="ECO:0000313" key="3">
    <source>
        <dbReference type="EMBL" id="WHQ72532.1"/>
    </source>
</evidence>
<organism evidence="2 4">
    <name type="scientific">Methylorubrum extorquens</name>
    <name type="common">Methylobacterium dichloromethanicum</name>
    <name type="synonym">Methylobacterium extorquens</name>
    <dbReference type="NCBI Taxonomy" id="408"/>
    <lineage>
        <taxon>Bacteria</taxon>
        <taxon>Pseudomonadati</taxon>
        <taxon>Pseudomonadota</taxon>
        <taxon>Alphaproteobacteria</taxon>
        <taxon>Hyphomicrobiales</taxon>
        <taxon>Methylobacteriaceae</taxon>
        <taxon>Methylorubrum</taxon>
    </lineage>
</organism>
<keyword evidence="1" id="KW-0472">Membrane</keyword>